<feature type="transmembrane region" description="Helical" evidence="10">
    <location>
        <begin position="46"/>
        <end position="67"/>
    </location>
</feature>
<evidence type="ECO:0000256" key="2">
    <source>
        <dbReference type="ARBA" id="ARBA00004651"/>
    </source>
</evidence>
<keyword evidence="12" id="KW-1185">Reference proteome</keyword>
<dbReference type="RefSeq" id="WP_168880910.1">
    <property type="nucleotide sequence ID" value="NZ_JABAIL010000001.1"/>
</dbReference>
<evidence type="ECO:0000256" key="1">
    <source>
        <dbReference type="ARBA" id="ARBA00002672"/>
    </source>
</evidence>
<feature type="transmembrane region" description="Helical" evidence="10">
    <location>
        <begin position="112"/>
        <end position="131"/>
    </location>
</feature>
<feature type="transmembrane region" description="Helical" evidence="10">
    <location>
        <begin position="88"/>
        <end position="106"/>
    </location>
</feature>
<dbReference type="Pfam" id="PF04973">
    <property type="entry name" value="NMN_transporter"/>
    <property type="match status" value="1"/>
</dbReference>
<organism evidence="11 12">
    <name type="scientific">Flammeovirga agarivorans</name>
    <dbReference type="NCBI Taxonomy" id="2726742"/>
    <lineage>
        <taxon>Bacteria</taxon>
        <taxon>Pseudomonadati</taxon>
        <taxon>Bacteroidota</taxon>
        <taxon>Cytophagia</taxon>
        <taxon>Cytophagales</taxon>
        <taxon>Flammeovirgaceae</taxon>
        <taxon>Flammeovirga</taxon>
    </lineage>
</organism>
<keyword evidence="8 10" id="KW-1133">Transmembrane helix</keyword>
<feature type="transmembrane region" description="Helical" evidence="10">
    <location>
        <begin position="7"/>
        <end position="40"/>
    </location>
</feature>
<protein>
    <recommendedName>
        <fullName evidence="4">Nicotinamide riboside transporter PnuC</fullName>
    </recommendedName>
</protein>
<keyword evidence="7 10" id="KW-0812">Transmembrane</keyword>
<evidence type="ECO:0000256" key="6">
    <source>
        <dbReference type="ARBA" id="ARBA00022475"/>
    </source>
</evidence>
<evidence type="ECO:0000313" key="12">
    <source>
        <dbReference type="Proteomes" id="UP000585050"/>
    </source>
</evidence>
<evidence type="ECO:0000313" key="11">
    <source>
        <dbReference type="EMBL" id="NLR90201.1"/>
    </source>
</evidence>
<dbReference type="GO" id="GO:0034257">
    <property type="term" value="F:nicotinamide riboside transmembrane transporter activity"/>
    <property type="evidence" value="ECO:0007669"/>
    <property type="project" value="InterPro"/>
</dbReference>
<comment type="subcellular location">
    <subcellularLocation>
        <location evidence="2">Cell membrane</location>
        <topology evidence="2">Multi-pass membrane protein</topology>
    </subcellularLocation>
</comment>
<dbReference type="AlphaFoldDB" id="A0A7X8SHA2"/>
<accession>A0A7X8SHA2</accession>
<comment type="function">
    <text evidence="1">Required for nicotinamide riboside transport across the inner membrane.</text>
</comment>
<evidence type="ECO:0000256" key="10">
    <source>
        <dbReference type="SAM" id="Phobius"/>
    </source>
</evidence>
<reference evidence="11 12" key="1">
    <citation type="submission" date="2020-04" db="EMBL/GenBank/DDBJ databases">
        <title>Flammeovirga sp. SR4, a novel species isolated from seawater.</title>
        <authorList>
            <person name="Wang X."/>
        </authorList>
    </citation>
    <scope>NUCLEOTIDE SEQUENCE [LARGE SCALE GENOMIC DNA]</scope>
    <source>
        <strain evidence="11 12">SR4</strain>
    </source>
</reference>
<keyword evidence="9 10" id="KW-0472">Membrane</keyword>
<sequence>MSSLELIAVIFSITFTVLAIKENIWCWAASTISVSIYMYLCITAKLYAETGLQIFYLIMNVVGFYQWKFKRKDQEILQLSEWSLKTHIILFIIGGIGIYILASGLLKYTDAALPFVDSFTTVFSIIATFMVTRKIVSNWLYWVVIDAISVYMYYIKGFQLTSFLFIVYTLLAVWGYYQWRTEYGEKYIDHRA</sequence>
<dbReference type="PANTHER" id="PTHR36122:SF2">
    <property type="entry name" value="NICOTINAMIDE RIBOSIDE TRANSPORTER PNUC"/>
    <property type="match status" value="1"/>
</dbReference>
<feature type="transmembrane region" description="Helical" evidence="10">
    <location>
        <begin position="160"/>
        <end position="177"/>
    </location>
</feature>
<dbReference type="EMBL" id="JABAIL010000001">
    <property type="protein sequence ID" value="NLR90201.1"/>
    <property type="molecule type" value="Genomic_DNA"/>
</dbReference>
<evidence type="ECO:0000256" key="3">
    <source>
        <dbReference type="ARBA" id="ARBA00006669"/>
    </source>
</evidence>
<dbReference type="PANTHER" id="PTHR36122">
    <property type="entry name" value="NICOTINAMIDE RIBOSIDE TRANSPORTER PNUC"/>
    <property type="match status" value="1"/>
</dbReference>
<dbReference type="InterPro" id="IPR006419">
    <property type="entry name" value="NMN_transpt_PnuC"/>
</dbReference>
<feature type="transmembrane region" description="Helical" evidence="10">
    <location>
        <begin position="138"/>
        <end position="154"/>
    </location>
</feature>
<comment type="similarity">
    <text evidence="3">Belongs to the nicotinamide ribonucleoside (NR) uptake permease (TC 4.B.1) family.</text>
</comment>
<gene>
    <name evidence="11" type="ORF">HGP29_03240</name>
</gene>
<keyword evidence="5" id="KW-0813">Transport</keyword>
<proteinExistence type="inferred from homology"/>
<evidence type="ECO:0000256" key="7">
    <source>
        <dbReference type="ARBA" id="ARBA00022692"/>
    </source>
</evidence>
<dbReference type="GO" id="GO:0005886">
    <property type="term" value="C:plasma membrane"/>
    <property type="evidence" value="ECO:0007669"/>
    <property type="project" value="UniProtKB-SubCell"/>
</dbReference>
<dbReference type="NCBIfam" id="TIGR01528">
    <property type="entry name" value="NMN_trans_PnuC"/>
    <property type="match status" value="1"/>
</dbReference>
<evidence type="ECO:0000256" key="9">
    <source>
        <dbReference type="ARBA" id="ARBA00023136"/>
    </source>
</evidence>
<comment type="caution">
    <text evidence="11">The sequence shown here is derived from an EMBL/GenBank/DDBJ whole genome shotgun (WGS) entry which is preliminary data.</text>
</comment>
<evidence type="ECO:0000256" key="5">
    <source>
        <dbReference type="ARBA" id="ARBA00022448"/>
    </source>
</evidence>
<evidence type="ECO:0000256" key="4">
    <source>
        <dbReference type="ARBA" id="ARBA00017522"/>
    </source>
</evidence>
<name>A0A7X8SHA2_9BACT</name>
<evidence type="ECO:0000256" key="8">
    <source>
        <dbReference type="ARBA" id="ARBA00022989"/>
    </source>
</evidence>
<dbReference type="Proteomes" id="UP000585050">
    <property type="component" value="Unassembled WGS sequence"/>
</dbReference>
<keyword evidence="6" id="KW-1003">Cell membrane</keyword>